<dbReference type="HOGENOM" id="CLU_418556_0_0_1"/>
<dbReference type="AlphaFoldDB" id="W9YCR7"/>
<feature type="region of interest" description="Disordered" evidence="2">
    <location>
        <begin position="98"/>
        <end position="125"/>
    </location>
</feature>
<protein>
    <submittedName>
        <fullName evidence="3">Uncharacterized protein</fullName>
    </submittedName>
</protein>
<feature type="region of interest" description="Disordered" evidence="2">
    <location>
        <begin position="559"/>
        <end position="613"/>
    </location>
</feature>
<dbReference type="RefSeq" id="XP_007722871.1">
    <property type="nucleotide sequence ID" value="XM_007724681.1"/>
</dbReference>
<evidence type="ECO:0000256" key="1">
    <source>
        <dbReference type="SAM" id="Coils"/>
    </source>
</evidence>
<feature type="region of interest" description="Disordered" evidence="2">
    <location>
        <begin position="57"/>
        <end position="76"/>
    </location>
</feature>
<reference evidence="3 4" key="1">
    <citation type="submission" date="2013-03" db="EMBL/GenBank/DDBJ databases">
        <title>The Genome Sequence of Capronia coronata CBS 617.96.</title>
        <authorList>
            <consortium name="The Broad Institute Genomics Platform"/>
            <person name="Cuomo C."/>
            <person name="de Hoog S."/>
            <person name="Gorbushina A."/>
            <person name="Walker B."/>
            <person name="Young S.K."/>
            <person name="Zeng Q."/>
            <person name="Gargeya S."/>
            <person name="Fitzgerald M."/>
            <person name="Haas B."/>
            <person name="Abouelleil A."/>
            <person name="Allen A.W."/>
            <person name="Alvarado L."/>
            <person name="Arachchi H.M."/>
            <person name="Berlin A.M."/>
            <person name="Chapman S.B."/>
            <person name="Gainer-Dewar J."/>
            <person name="Goldberg J."/>
            <person name="Griggs A."/>
            <person name="Gujja S."/>
            <person name="Hansen M."/>
            <person name="Howarth C."/>
            <person name="Imamovic A."/>
            <person name="Ireland A."/>
            <person name="Larimer J."/>
            <person name="McCowan C."/>
            <person name="Murphy C."/>
            <person name="Pearson M."/>
            <person name="Poon T.W."/>
            <person name="Priest M."/>
            <person name="Roberts A."/>
            <person name="Saif S."/>
            <person name="Shea T."/>
            <person name="Sisk P."/>
            <person name="Sykes S."/>
            <person name="Wortman J."/>
            <person name="Nusbaum C."/>
            <person name="Birren B."/>
        </authorList>
    </citation>
    <scope>NUCLEOTIDE SEQUENCE [LARGE SCALE GENOMIC DNA]</scope>
    <source>
        <strain evidence="3 4">CBS 617.96</strain>
    </source>
</reference>
<accession>W9YCR7</accession>
<sequence>MDVSKNLLSRSRAKVTSAFRKVSATASHLLHRQNARARTATPRPGVVQDTASIDNSGADAAIPMPEPRTTGPHPTAVQPLRQSILRYVSTNYSDGSSIADVSSTDSGASSPFAPNGNEGGATSGPGLYYREYTVLGERRAADNFALWPIDSPLTAMSQPRLPDAEPATSVVGQSARTLRCRSIHIGSSLRQVSKHESKPSVSDDVNAQIFGPVQTGNDDSDPPATPNPDVASAPKLSFSSAGGRSSASWSHRTPSTPGDSFVVGDSSILPDPFVERPAPARAAGSPQQDAPVVASAKPSPAGRWSDFDSDEFSSMGSKRLVRATSKQWELRHESQRRWSDFESDEFSSSDGKHLVQVGPQQWELQADNRLPEVQQATPSQLQPETIMTELQQPEAFNINDPEGYQPVQPGALAGNWSLPSSMTSEQHLRHTERGLFAAQNALPAIRGLRYAVDRAATDLQALTLENKALERIAAEYQFKTTQVLEPELLRAWEALRERDAEIARLRSIVVSIQGVQALENNTAADANGESHSSNSLLLAPAEFAYQGHHHYHATAAASAANTNLPSSQSSPNHQAVRTPPRQIYGEPQLEYDTTAETESGYTSESETDDMYSS</sequence>
<dbReference type="GeneID" id="19158670"/>
<organism evidence="3 4">
    <name type="scientific">Capronia coronata CBS 617.96</name>
    <dbReference type="NCBI Taxonomy" id="1182541"/>
    <lineage>
        <taxon>Eukaryota</taxon>
        <taxon>Fungi</taxon>
        <taxon>Dikarya</taxon>
        <taxon>Ascomycota</taxon>
        <taxon>Pezizomycotina</taxon>
        <taxon>Eurotiomycetes</taxon>
        <taxon>Chaetothyriomycetidae</taxon>
        <taxon>Chaetothyriales</taxon>
        <taxon>Herpotrichiellaceae</taxon>
        <taxon>Capronia</taxon>
    </lineage>
</organism>
<comment type="caution">
    <text evidence="3">The sequence shown here is derived from an EMBL/GenBank/DDBJ whole genome shotgun (WGS) entry which is preliminary data.</text>
</comment>
<feature type="coiled-coil region" evidence="1">
    <location>
        <begin position="452"/>
        <end position="479"/>
    </location>
</feature>
<feature type="compositionally biased region" description="Polar residues" evidence="2">
    <location>
        <begin position="561"/>
        <end position="575"/>
    </location>
</feature>
<dbReference type="EMBL" id="AMWN01000003">
    <property type="protein sequence ID" value="EXJ90677.1"/>
    <property type="molecule type" value="Genomic_DNA"/>
</dbReference>
<evidence type="ECO:0000256" key="2">
    <source>
        <dbReference type="SAM" id="MobiDB-lite"/>
    </source>
</evidence>
<dbReference type="OrthoDB" id="4158135at2759"/>
<keyword evidence="1" id="KW-0175">Coiled coil</keyword>
<name>W9YCR7_9EURO</name>
<evidence type="ECO:0000313" key="4">
    <source>
        <dbReference type="Proteomes" id="UP000019484"/>
    </source>
</evidence>
<feature type="compositionally biased region" description="Polar residues" evidence="2">
    <location>
        <begin position="98"/>
        <end position="109"/>
    </location>
</feature>
<feature type="compositionally biased region" description="Low complexity" evidence="2">
    <location>
        <begin position="290"/>
        <end position="301"/>
    </location>
</feature>
<feature type="compositionally biased region" description="Low complexity" evidence="2">
    <location>
        <begin position="594"/>
        <end position="604"/>
    </location>
</feature>
<feature type="compositionally biased region" description="Low complexity" evidence="2">
    <location>
        <begin position="237"/>
        <end position="250"/>
    </location>
</feature>
<keyword evidence="4" id="KW-1185">Reference proteome</keyword>
<evidence type="ECO:0000313" key="3">
    <source>
        <dbReference type="EMBL" id="EXJ90677.1"/>
    </source>
</evidence>
<feature type="region of interest" description="Disordered" evidence="2">
    <location>
        <begin position="188"/>
        <end position="312"/>
    </location>
</feature>
<proteinExistence type="predicted"/>
<gene>
    <name evidence="3" type="ORF">A1O1_03781</name>
</gene>
<dbReference type="Proteomes" id="UP000019484">
    <property type="component" value="Unassembled WGS sequence"/>
</dbReference>